<feature type="compositionally biased region" description="Pro residues" evidence="1">
    <location>
        <begin position="1"/>
        <end position="35"/>
    </location>
</feature>
<protein>
    <recommendedName>
        <fullName evidence="2">PWI domain-containing protein</fullName>
    </recommendedName>
</protein>
<feature type="compositionally biased region" description="Pro residues" evidence="1">
    <location>
        <begin position="46"/>
        <end position="59"/>
    </location>
</feature>
<dbReference type="EMBL" id="HBIX01007236">
    <property type="protein sequence ID" value="CAE0712896.1"/>
    <property type="molecule type" value="Transcribed_RNA"/>
</dbReference>
<feature type="region of interest" description="Disordered" evidence="1">
    <location>
        <begin position="1"/>
        <end position="71"/>
    </location>
</feature>
<name>A0A7S4EGQ6_9STRA</name>
<evidence type="ECO:0000256" key="1">
    <source>
        <dbReference type="SAM" id="MobiDB-lite"/>
    </source>
</evidence>
<feature type="compositionally biased region" description="Low complexity" evidence="1">
    <location>
        <begin position="393"/>
        <end position="403"/>
    </location>
</feature>
<proteinExistence type="predicted"/>
<dbReference type="InterPro" id="IPR002483">
    <property type="entry name" value="PWI_dom"/>
</dbReference>
<dbReference type="Gene3D" id="1.20.1390.10">
    <property type="entry name" value="PWI domain"/>
    <property type="match status" value="1"/>
</dbReference>
<organism evidence="3">
    <name type="scientific">Pseudo-nitzschia australis</name>
    <dbReference type="NCBI Taxonomy" id="44445"/>
    <lineage>
        <taxon>Eukaryota</taxon>
        <taxon>Sar</taxon>
        <taxon>Stramenopiles</taxon>
        <taxon>Ochrophyta</taxon>
        <taxon>Bacillariophyta</taxon>
        <taxon>Bacillariophyceae</taxon>
        <taxon>Bacillariophycidae</taxon>
        <taxon>Bacillariales</taxon>
        <taxon>Bacillariaceae</taxon>
        <taxon>Pseudo-nitzschia</taxon>
    </lineage>
</organism>
<feature type="compositionally biased region" description="Pro residues" evidence="1">
    <location>
        <begin position="404"/>
        <end position="417"/>
    </location>
</feature>
<feature type="compositionally biased region" description="Low complexity" evidence="1">
    <location>
        <begin position="123"/>
        <end position="136"/>
    </location>
</feature>
<evidence type="ECO:0000313" key="3">
    <source>
        <dbReference type="EMBL" id="CAE0712896.1"/>
    </source>
</evidence>
<feature type="region of interest" description="Disordered" evidence="1">
    <location>
        <begin position="246"/>
        <end position="307"/>
    </location>
</feature>
<feature type="region of interest" description="Disordered" evidence="1">
    <location>
        <begin position="111"/>
        <end position="164"/>
    </location>
</feature>
<dbReference type="Pfam" id="PF01480">
    <property type="entry name" value="PWI"/>
    <property type="match status" value="1"/>
</dbReference>
<feature type="domain" description="PWI" evidence="2">
    <location>
        <begin position="506"/>
        <end position="579"/>
    </location>
</feature>
<feature type="compositionally biased region" description="Low complexity" evidence="1">
    <location>
        <begin position="247"/>
        <end position="260"/>
    </location>
</feature>
<evidence type="ECO:0000259" key="2">
    <source>
        <dbReference type="SMART" id="SM00311"/>
    </source>
</evidence>
<feature type="region of interest" description="Disordered" evidence="1">
    <location>
        <begin position="372"/>
        <end position="508"/>
    </location>
</feature>
<reference evidence="3" key="1">
    <citation type="submission" date="2021-01" db="EMBL/GenBank/DDBJ databases">
        <authorList>
            <person name="Corre E."/>
            <person name="Pelletier E."/>
            <person name="Niang G."/>
            <person name="Scheremetjew M."/>
            <person name="Finn R."/>
            <person name="Kale V."/>
            <person name="Holt S."/>
            <person name="Cochrane G."/>
            <person name="Meng A."/>
            <person name="Brown T."/>
            <person name="Cohen L."/>
        </authorList>
    </citation>
    <scope>NUCLEOTIDE SEQUENCE</scope>
    <source>
        <strain evidence="3">10249 10 AB</strain>
    </source>
</reference>
<accession>A0A7S4EGQ6</accession>
<sequence length="580" mass="61858">MSTAPPPLPIGGPPPPLPDGLPPMPVGGLPLPPPNMGTSMNMPVIRHPPAPVMGGPPPMSHRGGGGGMGGRSPFTNTILITNIPPFFIGYQQVRDWLYPCGTAKTCLFHPRPHKRKKDSGDHNNNSSNSNSNSNSNTTGGDVEMVTSGEGGAATTAKDDSNNGAKNKTVLVNMINPDQAMKVVACFKKFSDKLDDRHKGIRCCMVPSSPDLPLPPPLVDETAQKVLGEKLWHNFVTLETVHAEKCANNDNSNSNTNKGTNAPTVTGDNAAESDKTKDADETNSNTNTNTNDNDNVTTDKEEDQNKPKLLDADKVAAAAGGAGAYDAEEDPLNAPQVLEAVKEFRRKLDQTHGSQKTQRMEMVAKKLGELRPKIRAQVDAETKNRRERSQLQRPGAVGAAHAAAAPPPPVGVALPAPPTQASLSLPQPPLPGGLAAPPPSLGLPLPPRSRGAVADSGKRGRSNLPAWMTQQQQQQGNNASTEQDPASKKAKTSGSASDYPSHFPSSLPPSSHAMLRQFLANQVKESMGEEEATLIDFLYNHILRGKATSELLQELQDLVEEEADGFLKAVWTKVQEIQQQQ</sequence>
<feature type="compositionally biased region" description="Low complexity" evidence="1">
    <location>
        <begin position="491"/>
        <end position="508"/>
    </location>
</feature>
<feature type="compositionally biased region" description="Basic and acidic residues" evidence="1">
    <location>
        <begin position="296"/>
        <end position="307"/>
    </location>
</feature>
<feature type="compositionally biased region" description="Low complexity" evidence="1">
    <location>
        <begin position="281"/>
        <end position="295"/>
    </location>
</feature>
<dbReference type="SMART" id="SM00311">
    <property type="entry name" value="PWI"/>
    <property type="match status" value="1"/>
</dbReference>
<gene>
    <name evidence="3" type="ORF">PAUS00366_LOCUS5648</name>
</gene>
<feature type="compositionally biased region" description="Basic and acidic residues" evidence="1">
    <location>
        <begin position="372"/>
        <end position="389"/>
    </location>
</feature>
<feature type="compositionally biased region" description="Pro residues" evidence="1">
    <location>
        <begin position="425"/>
        <end position="446"/>
    </location>
</feature>
<dbReference type="AlphaFoldDB" id="A0A7S4EGQ6"/>